<evidence type="ECO:0000313" key="1">
    <source>
        <dbReference type="EMBL" id="MCW0346532.1"/>
    </source>
</evidence>
<name>A0AAJ1D3G0_PANAN</name>
<comment type="caution">
    <text evidence="1">The sequence shown here is derived from an EMBL/GenBank/DDBJ whole genome shotgun (WGS) entry which is preliminary data.</text>
</comment>
<dbReference type="Proteomes" id="UP001208888">
    <property type="component" value="Unassembled WGS sequence"/>
</dbReference>
<sequence length="76" mass="8574">MRTTPGHGCQVDGKLAGWIAITGMKGFTKTRSPLYQFTLLTLRAIESRLIRFIDRFCVITFWIMATANKHTKTALA</sequence>
<organism evidence="1 2">
    <name type="scientific">Pantoea ananas</name>
    <name type="common">Erwinia uredovora</name>
    <dbReference type="NCBI Taxonomy" id="553"/>
    <lineage>
        <taxon>Bacteria</taxon>
        <taxon>Pseudomonadati</taxon>
        <taxon>Pseudomonadota</taxon>
        <taxon>Gammaproteobacteria</taxon>
        <taxon>Enterobacterales</taxon>
        <taxon>Erwiniaceae</taxon>
        <taxon>Pantoea</taxon>
    </lineage>
</organism>
<accession>A0AAJ1D3G0</accession>
<proteinExistence type="predicted"/>
<reference evidence="1" key="1">
    <citation type="submission" date="2022-06" db="EMBL/GenBank/DDBJ databases">
        <title>Dynamics of rice microbiomes reveals core vertical transmitted seed endophytes.</title>
        <authorList>
            <person name="Liao K."/>
            <person name="Zhang X."/>
        </authorList>
    </citation>
    <scope>NUCLEOTIDE SEQUENCE</scope>
    <source>
        <strain evidence="1">JT1-17</strain>
    </source>
</reference>
<protein>
    <submittedName>
        <fullName evidence="1">Uncharacterized protein</fullName>
    </submittedName>
</protein>
<gene>
    <name evidence="1" type="ORF">NB703_004625</name>
</gene>
<evidence type="ECO:0000313" key="2">
    <source>
        <dbReference type="Proteomes" id="UP001208888"/>
    </source>
</evidence>
<dbReference type="AlphaFoldDB" id="A0AAJ1D3G0"/>
<dbReference type="EMBL" id="JANFVX010000040">
    <property type="protein sequence ID" value="MCW0346532.1"/>
    <property type="molecule type" value="Genomic_DNA"/>
</dbReference>